<dbReference type="KEGG" id="prt:AUC31_10925"/>
<dbReference type="InterPro" id="IPR016181">
    <property type="entry name" value="Acyl_CoA_acyltransferase"/>
</dbReference>
<dbReference type="OrthoDB" id="9798081at2"/>
<proteinExistence type="predicted"/>
<keyword evidence="3" id="KW-1185">Reference proteome</keyword>
<accession>A0A0U2XFQ0</accession>
<evidence type="ECO:0000313" key="3">
    <source>
        <dbReference type="Proteomes" id="UP000067683"/>
    </source>
</evidence>
<dbReference type="InterPro" id="IPR051531">
    <property type="entry name" value="N-acetyltransferase"/>
</dbReference>
<dbReference type="GO" id="GO:0016747">
    <property type="term" value="F:acyltransferase activity, transferring groups other than amino-acyl groups"/>
    <property type="evidence" value="ECO:0007669"/>
    <property type="project" value="InterPro"/>
</dbReference>
<dbReference type="InterPro" id="IPR000182">
    <property type="entry name" value="GNAT_dom"/>
</dbReference>
<dbReference type="Proteomes" id="UP000067683">
    <property type="component" value="Chromosome"/>
</dbReference>
<dbReference type="Gene3D" id="3.40.630.30">
    <property type="match status" value="1"/>
</dbReference>
<evidence type="ECO:0000259" key="1">
    <source>
        <dbReference type="PROSITE" id="PS51186"/>
    </source>
</evidence>
<dbReference type="PANTHER" id="PTHR43792">
    <property type="entry name" value="GNAT FAMILY, PUTATIVE (AFU_ORTHOLOGUE AFUA_3G00765)-RELATED-RELATED"/>
    <property type="match status" value="1"/>
</dbReference>
<dbReference type="PROSITE" id="PS51186">
    <property type="entry name" value="GNAT"/>
    <property type="match status" value="1"/>
</dbReference>
<dbReference type="Pfam" id="PF13302">
    <property type="entry name" value="Acetyltransf_3"/>
    <property type="match status" value="1"/>
</dbReference>
<organism evidence="2 3">
    <name type="scientific">Planococcus rifietoensis</name>
    <dbReference type="NCBI Taxonomy" id="200991"/>
    <lineage>
        <taxon>Bacteria</taxon>
        <taxon>Bacillati</taxon>
        <taxon>Bacillota</taxon>
        <taxon>Bacilli</taxon>
        <taxon>Bacillales</taxon>
        <taxon>Caryophanaceae</taxon>
        <taxon>Planococcus</taxon>
    </lineage>
</organism>
<evidence type="ECO:0000313" key="2">
    <source>
        <dbReference type="EMBL" id="ALS75679.1"/>
    </source>
</evidence>
<dbReference type="RefSeq" id="WP_058382382.1">
    <property type="nucleotide sequence ID" value="NZ_CP013659.2"/>
</dbReference>
<dbReference type="SUPFAM" id="SSF55729">
    <property type="entry name" value="Acyl-CoA N-acyltransferases (Nat)"/>
    <property type="match status" value="1"/>
</dbReference>
<dbReference type="PANTHER" id="PTHR43792:SF1">
    <property type="entry name" value="N-ACETYLTRANSFERASE DOMAIN-CONTAINING PROTEIN"/>
    <property type="match status" value="1"/>
</dbReference>
<sequence length="177" mass="20707">MELKSERLLLRRYRDEDFEFLYSLLKQPKVMQHIGDGKLKSRQQAFEFLYWIYRMYREHPEHGLFLLVRKEDGKRIGHAGLVPQSVDGQAELEVGYWLAPEFWGFGYAREAARLLCARGFVEQGQHALISLIQPDNQASQKVAKALGMECGEPVLRNGQYVLVYRVQKERWHAISHT</sequence>
<protein>
    <submittedName>
        <fullName evidence="2">Acetyltransferase</fullName>
    </submittedName>
</protein>
<dbReference type="EMBL" id="CP013659">
    <property type="protein sequence ID" value="ALS75679.1"/>
    <property type="molecule type" value="Genomic_DNA"/>
</dbReference>
<gene>
    <name evidence="2" type="ORF">AUC31_10925</name>
</gene>
<name>A0A0U2XFQ0_9BACL</name>
<feature type="domain" description="N-acetyltransferase" evidence="1">
    <location>
        <begin position="8"/>
        <end position="167"/>
    </location>
</feature>
<reference evidence="2" key="1">
    <citation type="submission" date="2016-01" db="EMBL/GenBank/DDBJ databases">
        <title>Complete genome of Planococcus rifietoensis type strain M8.</title>
        <authorList>
            <person name="See-Too W.S."/>
        </authorList>
    </citation>
    <scope>NUCLEOTIDE SEQUENCE [LARGE SCALE GENOMIC DNA]</scope>
    <source>
        <strain evidence="2">M8</strain>
    </source>
</reference>
<dbReference type="STRING" id="200991.AUC31_10925"/>
<dbReference type="AlphaFoldDB" id="A0A0U2XFQ0"/>